<dbReference type="Gene3D" id="3.90.70.10">
    <property type="entry name" value="Cysteine proteinases"/>
    <property type="match status" value="1"/>
</dbReference>
<reference evidence="2 3" key="1">
    <citation type="journal article" date="2013" name="PLoS Genet.">
        <title>Genomic mechanisms accounting for the adaptation to parasitism in nematode-trapping fungi.</title>
        <authorList>
            <person name="Meerupati T."/>
            <person name="Andersson K.M."/>
            <person name="Friman E."/>
            <person name="Kumar D."/>
            <person name="Tunlid A."/>
            <person name="Ahren D."/>
        </authorList>
    </citation>
    <scope>NUCLEOTIDE SEQUENCE [LARGE SCALE GENOMIC DNA]</scope>
    <source>
        <strain evidence="2 3">CBS 200.50</strain>
    </source>
</reference>
<dbReference type="AlphaFoldDB" id="S8BCV8"/>
<feature type="domain" description="USP" evidence="1">
    <location>
        <begin position="1"/>
        <end position="152"/>
    </location>
</feature>
<dbReference type="PROSITE" id="PS50235">
    <property type="entry name" value="USP_3"/>
    <property type="match status" value="1"/>
</dbReference>
<dbReference type="eggNOG" id="KOG1867">
    <property type="taxonomic scope" value="Eukaryota"/>
</dbReference>
<dbReference type="InterPro" id="IPR038765">
    <property type="entry name" value="Papain-like_cys_pep_sf"/>
</dbReference>
<evidence type="ECO:0000313" key="3">
    <source>
        <dbReference type="Proteomes" id="UP000015100"/>
    </source>
</evidence>
<organism evidence="2 3">
    <name type="scientific">Dactylellina haptotyla (strain CBS 200.50)</name>
    <name type="common">Nematode-trapping fungus</name>
    <name type="synonym">Monacrosporium haptotylum</name>
    <dbReference type="NCBI Taxonomy" id="1284197"/>
    <lineage>
        <taxon>Eukaryota</taxon>
        <taxon>Fungi</taxon>
        <taxon>Dikarya</taxon>
        <taxon>Ascomycota</taxon>
        <taxon>Pezizomycotina</taxon>
        <taxon>Orbiliomycetes</taxon>
        <taxon>Orbiliales</taxon>
        <taxon>Orbiliaceae</taxon>
        <taxon>Dactylellina</taxon>
    </lineage>
</organism>
<dbReference type="GO" id="GO:0004843">
    <property type="term" value="F:cysteine-type deubiquitinase activity"/>
    <property type="evidence" value="ECO:0007669"/>
    <property type="project" value="InterPro"/>
</dbReference>
<dbReference type="Pfam" id="PF00443">
    <property type="entry name" value="UCH"/>
    <property type="match status" value="1"/>
</dbReference>
<gene>
    <name evidence="2" type="ORF">H072_9368</name>
</gene>
<dbReference type="Proteomes" id="UP000015100">
    <property type="component" value="Unassembled WGS sequence"/>
</dbReference>
<sequence length="157" mass="18478">MPNRTQKRDELSLDDCLRQYTKSERVVDYKCEKCGKLGIEKKLVFESPPSIALIALSRFKFGWAEGRGKDKRRVTYPEYLFWEAYTKGQTGRSRLLAIICHESSSLDSGHYYAIVRSGRCGWLKYDDEEVIKVKNPLEGLEQKWYMLLYESRQDYIN</sequence>
<dbReference type="InterPro" id="IPR050164">
    <property type="entry name" value="Peptidase_C19"/>
</dbReference>
<dbReference type="CDD" id="cd02257">
    <property type="entry name" value="Peptidase_C19"/>
    <property type="match status" value="1"/>
</dbReference>
<dbReference type="EMBL" id="AQGS01000783">
    <property type="protein sequence ID" value="EPS37043.1"/>
    <property type="molecule type" value="Genomic_DNA"/>
</dbReference>
<dbReference type="GO" id="GO:0005829">
    <property type="term" value="C:cytosol"/>
    <property type="evidence" value="ECO:0007669"/>
    <property type="project" value="TreeGrafter"/>
</dbReference>
<keyword evidence="3" id="KW-1185">Reference proteome</keyword>
<comment type="caution">
    <text evidence="2">The sequence shown here is derived from an EMBL/GenBank/DDBJ whole genome shotgun (WGS) entry which is preliminary data.</text>
</comment>
<dbReference type="HOGENOM" id="CLU_1677830_0_0_1"/>
<evidence type="ECO:0000313" key="2">
    <source>
        <dbReference type="EMBL" id="EPS37043.1"/>
    </source>
</evidence>
<dbReference type="SUPFAM" id="SSF54001">
    <property type="entry name" value="Cysteine proteinases"/>
    <property type="match status" value="1"/>
</dbReference>
<protein>
    <recommendedName>
        <fullName evidence="1">USP domain-containing protein</fullName>
    </recommendedName>
</protein>
<dbReference type="InterPro" id="IPR028889">
    <property type="entry name" value="USP"/>
</dbReference>
<dbReference type="STRING" id="1284197.S8BCV8"/>
<dbReference type="PANTHER" id="PTHR24006">
    <property type="entry name" value="UBIQUITIN CARBOXYL-TERMINAL HYDROLASE"/>
    <property type="match status" value="1"/>
</dbReference>
<dbReference type="InterPro" id="IPR001394">
    <property type="entry name" value="Peptidase_C19_UCH"/>
</dbReference>
<dbReference type="OrthoDB" id="289038at2759"/>
<name>S8BCV8_DACHA</name>
<dbReference type="GO" id="GO:0016579">
    <property type="term" value="P:protein deubiquitination"/>
    <property type="evidence" value="ECO:0007669"/>
    <property type="project" value="InterPro"/>
</dbReference>
<accession>S8BCV8</accession>
<proteinExistence type="predicted"/>
<reference evidence="3" key="2">
    <citation type="submission" date="2013-04" db="EMBL/GenBank/DDBJ databases">
        <title>Genomic mechanisms accounting for the adaptation to parasitism in nematode-trapping fungi.</title>
        <authorList>
            <person name="Ahren D.G."/>
        </authorList>
    </citation>
    <scope>NUCLEOTIDE SEQUENCE [LARGE SCALE GENOMIC DNA]</scope>
    <source>
        <strain evidence="3">CBS 200.50</strain>
    </source>
</reference>
<dbReference type="GO" id="GO:0005634">
    <property type="term" value="C:nucleus"/>
    <property type="evidence" value="ECO:0007669"/>
    <property type="project" value="TreeGrafter"/>
</dbReference>
<evidence type="ECO:0000259" key="1">
    <source>
        <dbReference type="PROSITE" id="PS50235"/>
    </source>
</evidence>